<dbReference type="InterPro" id="IPR011990">
    <property type="entry name" value="TPR-like_helical_dom_sf"/>
</dbReference>
<evidence type="ECO:0000256" key="3">
    <source>
        <dbReference type="PROSITE-ProRule" id="PRU00339"/>
    </source>
</evidence>
<keyword evidence="5" id="KW-1185">Reference proteome</keyword>
<proteinExistence type="predicted"/>
<dbReference type="InterPro" id="IPR051685">
    <property type="entry name" value="Ycf3/AcsC/BcsC/TPR_MFPF"/>
</dbReference>
<evidence type="ECO:0000313" key="4">
    <source>
        <dbReference type="EMBL" id="MXV53358.1"/>
    </source>
</evidence>
<dbReference type="Gene3D" id="1.25.40.10">
    <property type="entry name" value="Tetratricopeptide repeat domain"/>
    <property type="match status" value="1"/>
</dbReference>
<comment type="caution">
    <text evidence="4">The sequence shown here is derived from an EMBL/GenBank/DDBJ whole genome shotgun (WGS) entry which is preliminary data.</text>
</comment>
<feature type="repeat" description="TPR" evidence="3">
    <location>
        <begin position="48"/>
        <end position="81"/>
    </location>
</feature>
<dbReference type="PANTHER" id="PTHR44943">
    <property type="entry name" value="CELLULOSE SYNTHASE OPERON PROTEIN C"/>
    <property type="match status" value="1"/>
</dbReference>
<evidence type="ECO:0000313" key="5">
    <source>
        <dbReference type="Proteomes" id="UP000466586"/>
    </source>
</evidence>
<evidence type="ECO:0000256" key="1">
    <source>
        <dbReference type="ARBA" id="ARBA00022737"/>
    </source>
</evidence>
<dbReference type="PANTHER" id="PTHR44943:SF4">
    <property type="entry name" value="TPR REPEAT-CONTAINING PROTEIN MJ0798"/>
    <property type="match status" value="1"/>
</dbReference>
<accession>A0A7K1YGK3</accession>
<evidence type="ECO:0000256" key="2">
    <source>
        <dbReference type="ARBA" id="ARBA00022803"/>
    </source>
</evidence>
<dbReference type="PROSITE" id="PS50005">
    <property type="entry name" value="TPR"/>
    <property type="match status" value="1"/>
</dbReference>
<dbReference type="EMBL" id="WVHT01000037">
    <property type="protein sequence ID" value="MXV53358.1"/>
    <property type="molecule type" value="Genomic_DNA"/>
</dbReference>
<dbReference type="InterPro" id="IPR019734">
    <property type="entry name" value="TPR_rpt"/>
</dbReference>
<organism evidence="4 5">
    <name type="scientific">Hufsiella arboris</name>
    <dbReference type="NCBI Taxonomy" id="2695275"/>
    <lineage>
        <taxon>Bacteria</taxon>
        <taxon>Pseudomonadati</taxon>
        <taxon>Bacteroidota</taxon>
        <taxon>Sphingobacteriia</taxon>
        <taxon>Sphingobacteriales</taxon>
        <taxon>Sphingobacteriaceae</taxon>
        <taxon>Hufsiella</taxon>
    </lineage>
</organism>
<protein>
    <submittedName>
        <fullName evidence="4">Tetratricopeptide repeat protein</fullName>
    </submittedName>
</protein>
<gene>
    <name evidence="4" type="ORF">GS399_20560</name>
</gene>
<dbReference type="SUPFAM" id="SSF48452">
    <property type="entry name" value="TPR-like"/>
    <property type="match status" value="1"/>
</dbReference>
<dbReference type="RefSeq" id="WP_160846536.1">
    <property type="nucleotide sequence ID" value="NZ_WVHT01000037.1"/>
</dbReference>
<sequence>MLLSTATSSTAQEQPTYDQLADKYFMTWQYARAAPIYQKLSKRKNTSPVVYYRLGYSYEQTGQYQQAIEAYRKYLDKNPKADSLWERIGDLSKVTGQYEDAKAAYGKAPSQSPVIKDKTAGCDSAQSWLKNPSAVTVKNMGAINTTASDWGAVYYGQDVVFVSDSIRKQVFNQKRQETYGWTGRPYLKIYQTASSFSGSTGTDTASLKDFSAAINDSKYHTGPVTFSKNQDTVYYTVTDMDKNKTLSYQRMGYRKGLPVGTRKLELYYRIKQADGSWGSPQPLSWENTKNYSVGLAALSRDGQTLYFVSDMPGGQGKADI</sequence>
<dbReference type="PROSITE" id="PS50293">
    <property type="entry name" value="TPR_REGION"/>
    <property type="match status" value="1"/>
</dbReference>
<feature type="non-terminal residue" evidence="4">
    <location>
        <position position="320"/>
    </location>
</feature>
<dbReference type="Proteomes" id="UP000466586">
    <property type="component" value="Unassembled WGS sequence"/>
</dbReference>
<name>A0A7K1YGK3_9SPHI</name>
<dbReference type="AlphaFoldDB" id="A0A7K1YGK3"/>
<reference evidence="4 5" key="1">
    <citation type="submission" date="2019-11" db="EMBL/GenBank/DDBJ databases">
        <title>Pedobacter sp. HMF7647 Genome sequencing and assembly.</title>
        <authorList>
            <person name="Kang H."/>
            <person name="Kim H."/>
            <person name="Joh K."/>
        </authorList>
    </citation>
    <scope>NUCLEOTIDE SEQUENCE [LARGE SCALE GENOMIC DNA]</scope>
    <source>
        <strain evidence="4 5">HMF7647</strain>
    </source>
</reference>
<dbReference type="Pfam" id="PF00515">
    <property type="entry name" value="TPR_1"/>
    <property type="match status" value="1"/>
</dbReference>
<keyword evidence="2 3" id="KW-0802">TPR repeat</keyword>
<keyword evidence="1" id="KW-0677">Repeat</keyword>
<dbReference type="SMART" id="SM00028">
    <property type="entry name" value="TPR"/>
    <property type="match status" value="1"/>
</dbReference>